<dbReference type="InterPro" id="IPR011701">
    <property type="entry name" value="MFS"/>
</dbReference>
<feature type="transmembrane region" description="Helical" evidence="5">
    <location>
        <begin position="27"/>
        <end position="56"/>
    </location>
</feature>
<evidence type="ECO:0000256" key="1">
    <source>
        <dbReference type="ARBA" id="ARBA00004141"/>
    </source>
</evidence>
<reference evidence="7 8" key="1">
    <citation type="submission" date="2018-09" db="EMBL/GenBank/DDBJ databases">
        <title>Draft genome sequence of Rhodopseudomonas palustris 2.1.18.</title>
        <authorList>
            <person name="Robertson S.L."/>
            <person name="Meyer T.E."/>
            <person name="Kyndt J.A."/>
        </authorList>
    </citation>
    <scope>NUCLEOTIDE SEQUENCE [LARGE SCALE GENOMIC DNA]</scope>
    <source>
        <strain evidence="7 8">2.1.18</strain>
    </source>
</reference>
<feature type="transmembrane region" description="Helical" evidence="5">
    <location>
        <begin position="230"/>
        <end position="252"/>
    </location>
</feature>
<evidence type="ECO:0000256" key="5">
    <source>
        <dbReference type="SAM" id="Phobius"/>
    </source>
</evidence>
<evidence type="ECO:0000259" key="6">
    <source>
        <dbReference type="PROSITE" id="PS50850"/>
    </source>
</evidence>
<evidence type="ECO:0000256" key="4">
    <source>
        <dbReference type="ARBA" id="ARBA00023136"/>
    </source>
</evidence>
<dbReference type="InterPro" id="IPR020846">
    <property type="entry name" value="MFS_dom"/>
</dbReference>
<gene>
    <name evidence="7" type="ORF">D4Q52_10470</name>
</gene>
<dbReference type="InterPro" id="IPR036259">
    <property type="entry name" value="MFS_trans_sf"/>
</dbReference>
<dbReference type="CDD" id="cd17371">
    <property type="entry name" value="MFS_MucK"/>
    <property type="match status" value="1"/>
</dbReference>
<feature type="transmembrane region" description="Helical" evidence="5">
    <location>
        <begin position="62"/>
        <end position="83"/>
    </location>
</feature>
<keyword evidence="4 5" id="KW-0472">Membrane</keyword>
<feature type="domain" description="Major facilitator superfamily (MFS) profile" evidence="6">
    <location>
        <begin position="26"/>
        <end position="413"/>
    </location>
</feature>
<feature type="transmembrane region" description="Helical" evidence="5">
    <location>
        <begin position="360"/>
        <end position="378"/>
    </location>
</feature>
<feature type="transmembrane region" description="Helical" evidence="5">
    <location>
        <begin position="390"/>
        <end position="409"/>
    </location>
</feature>
<evidence type="ECO:0000256" key="2">
    <source>
        <dbReference type="ARBA" id="ARBA00022692"/>
    </source>
</evidence>
<sequence>MGDTITAAAAPATGWFGSLTKKQKHTFWASFGGFGIDALDVQLYSFVMPTLISLWAMSRAEAGMIATVALLVSAAGGWVGGILADRYGRVLTLQITIAWFTLFTCLSGFTNSSEQLMIVRALQGLGFGAEWAIGAALMSEIVPAKHRGKALGFVQSSWAVGWGAAALIFALTFYLLPETIAWRVLFFVAIIPALFVFYIRKHVEEPEVFKKHVGAAERKASLLEIFSGRILYTTIFTALLATGVQGGFYAIATWLPTYLKTVRGLSVLNTSGYLAVIIVAAFFGYIVGAYLTDAIGRRLTFALFAIGAIITVVLYTFIPISDAWMLVLGFPIGFCYAGTFAGLGSYFAELYPARVRGAGMGFSYNFGRAVGALFPALVGYLSQQIALETAIGIFTTGSYALVLLAVMALPETKGQELRVD</sequence>
<dbReference type="PANTHER" id="PTHR23508:SF10">
    <property type="entry name" value="CARBOXYLIC ACID TRANSPORTER PROTEIN HOMOLOG"/>
    <property type="match status" value="1"/>
</dbReference>
<dbReference type="OrthoDB" id="9784658at2"/>
<accession>A0A418VG15</accession>
<dbReference type="Pfam" id="PF07690">
    <property type="entry name" value="MFS_1"/>
    <property type="match status" value="1"/>
</dbReference>
<evidence type="ECO:0000256" key="3">
    <source>
        <dbReference type="ARBA" id="ARBA00022989"/>
    </source>
</evidence>
<dbReference type="GO" id="GO:0046943">
    <property type="term" value="F:carboxylic acid transmembrane transporter activity"/>
    <property type="evidence" value="ECO:0007669"/>
    <property type="project" value="TreeGrafter"/>
</dbReference>
<name>A0A418VG15_RHOPL</name>
<dbReference type="GO" id="GO:0005886">
    <property type="term" value="C:plasma membrane"/>
    <property type="evidence" value="ECO:0007669"/>
    <property type="project" value="TreeGrafter"/>
</dbReference>
<feature type="transmembrane region" description="Helical" evidence="5">
    <location>
        <begin position="180"/>
        <end position="199"/>
    </location>
</feature>
<feature type="transmembrane region" description="Helical" evidence="5">
    <location>
        <begin position="324"/>
        <end position="348"/>
    </location>
</feature>
<dbReference type="AlphaFoldDB" id="A0A418VG15"/>
<feature type="transmembrane region" description="Helical" evidence="5">
    <location>
        <begin position="150"/>
        <end position="174"/>
    </location>
</feature>
<dbReference type="PANTHER" id="PTHR23508">
    <property type="entry name" value="CARBOXYLIC ACID TRANSPORTER PROTEIN HOMOLOG"/>
    <property type="match status" value="1"/>
</dbReference>
<organism evidence="7 8">
    <name type="scientific">Rhodopseudomonas palustris</name>
    <dbReference type="NCBI Taxonomy" id="1076"/>
    <lineage>
        <taxon>Bacteria</taxon>
        <taxon>Pseudomonadati</taxon>
        <taxon>Pseudomonadota</taxon>
        <taxon>Alphaproteobacteria</taxon>
        <taxon>Hyphomicrobiales</taxon>
        <taxon>Nitrobacteraceae</taxon>
        <taxon>Rhodopseudomonas</taxon>
    </lineage>
</organism>
<dbReference type="PROSITE" id="PS50850">
    <property type="entry name" value="MFS"/>
    <property type="match status" value="1"/>
</dbReference>
<dbReference type="PROSITE" id="PS00217">
    <property type="entry name" value="SUGAR_TRANSPORT_2"/>
    <property type="match status" value="1"/>
</dbReference>
<feature type="transmembrane region" description="Helical" evidence="5">
    <location>
        <begin position="90"/>
        <end position="110"/>
    </location>
</feature>
<evidence type="ECO:0000313" key="7">
    <source>
        <dbReference type="EMBL" id="RJF75065.1"/>
    </source>
</evidence>
<dbReference type="FunFam" id="1.20.1250.20:FF:000253">
    <property type="entry name" value="Transporter, major facilitator family"/>
    <property type="match status" value="1"/>
</dbReference>
<proteinExistence type="predicted"/>
<feature type="transmembrane region" description="Helical" evidence="5">
    <location>
        <begin position="116"/>
        <end position="138"/>
    </location>
</feature>
<dbReference type="InterPro" id="IPR005829">
    <property type="entry name" value="Sugar_transporter_CS"/>
</dbReference>
<keyword evidence="2 5" id="KW-0812">Transmembrane</keyword>
<dbReference type="EMBL" id="QYYD01000009">
    <property type="protein sequence ID" value="RJF75065.1"/>
    <property type="molecule type" value="Genomic_DNA"/>
</dbReference>
<feature type="transmembrane region" description="Helical" evidence="5">
    <location>
        <begin position="272"/>
        <end position="292"/>
    </location>
</feature>
<comment type="caution">
    <text evidence="7">The sequence shown here is derived from an EMBL/GenBank/DDBJ whole genome shotgun (WGS) entry which is preliminary data.</text>
</comment>
<keyword evidence="3 5" id="KW-1133">Transmembrane helix</keyword>
<feature type="transmembrane region" description="Helical" evidence="5">
    <location>
        <begin position="299"/>
        <end position="318"/>
    </location>
</feature>
<evidence type="ECO:0000313" key="8">
    <source>
        <dbReference type="Proteomes" id="UP000285523"/>
    </source>
</evidence>
<comment type="subcellular location">
    <subcellularLocation>
        <location evidence="1">Membrane</location>
        <topology evidence="1">Multi-pass membrane protein</topology>
    </subcellularLocation>
</comment>
<dbReference type="Gene3D" id="1.20.1250.20">
    <property type="entry name" value="MFS general substrate transporter like domains"/>
    <property type="match status" value="2"/>
</dbReference>
<protein>
    <submittedName>
        <fullName evidence="7">MFS transporter</fullName>
    </submittedName>
</protein>
<dbReference type="SUPFAM" id="SSF103473">
    <property type="entry name" value="MFS general substrate transporter"/>
    <property type="match status" value="1"/>
</dbReference>
<dbReference type="Proteomes" id="UP000285523">
    <property type="component" value="Unassembled WGS sequence"/>
</dbReference>